<organism evidence="3 4">
    <name type="scientific">Mucilaginibacter pedocola</name>
    <dbReference type="NCBI Taxonomy" id="1792845"/>
    <lineage>
        <taxon>Bacteria</taxon>
        <taxon>Pseudomonadati</taxon>
        <taxon>Bacteroidota</taxon>
        <taxon>Sphingobacteriia</taxon>
        <taxon>Sphingobacteriales</taxon>
        <taxon>Sphingobacteriaceae</taxon>
        <taxon>Mucilaginibacter</taxon>
    </lineage>
</organism>
<dbReference type="Proteomes" id="UP000189739">
    <property type="component" value="Unassembled WGS sequence"/>
</dbReference>
<evidence type="ECO:0000313" key="4">
    <source>
        <dbReference type="Proteomes" id="UP000189739"/>
    </source>
</evidence>
<evidence type="ECO:0000256" key="1">
    <source>
        <dbReference type="SAM" id="MobiDB-lite"/>
    </source>
</evidence>
<dbReference type="RefSeq" id="WP_078349058.1">
    <property type="nucleotide sequence ID" value="NZ_MBTF01000019.1"/>
</dbReference>
<feature type="transmembrane region" description="Helical" evidence="2">
    <location>
        <begin position="43"/>
        <end position="64"/>
    </location>
</feature>
<reference evidence="3 4" key="1">
    <citation type="submission" date="2016-07" db="EMBL/GenBank/DDBJ databases">
        <title>Genomic analysis of zinc-resistant bacterium Mucilaginibacter pedocola TBZ30.</title>
        <authorList>
            <person name="Huang J."/>
            <person name="Tang J."/>
        </authorList>
    </citation>
    <scope>NUCLEOTIDE SEQUENCE [LARGE SCALE GENOMIC DNA]</scope>
    <source>
        <strain evidence="3 4">TBZ30</strain>
    </source>
</reference>
<evidence type="ECO:0000256" key="2">
    <source>
        <dbReference type="SAM" id="Phobius"/>
    </source>
</evidence>
<comment type="caution">
    <text evidence="3">The sequence shown here is derived from an EMBL/GenBank/DDBJ whole genome shotgun (WGS) entry which is preliminary data.</text>
</comment>
<gene>
    <name evidence="3" type="ORF">BC343_30035</name>
</gene>
<keyword evidence="2" id="KW-1133">Transmembrane helix</keyword>
<keyword evidence="2" id="KW-0812">Transmembrane</keyword>
<feature type="region of interest" description="Disordered" evidence="1">
    <location>
        <begin position="132"/>
        <end position="153"/>
    </location>
</feature>
<name>A0A1S9PDE6_9SPHI</name>
<dbReference type="AlphaFoldDB" id="A0A1S9PDE6"/>
<accession>A0A1S9PDE6</accession>
<dbReference type="OrthoDB" id="796422at2"/>
<protein>
    <submittedName>
        <fullName evidence="3">Uncharacterized protein</fullName>
    </submittedName>
</protein>
<dbReference type="EMBL" id="MBTF01000019">
    <property type="protein sequence ID" value="OOQ59002.1"/>
    <property type="molecule type" value="Genomic_DNA"/>
</dbReference>
<dbReference type="STRING" id="1792845.BC343_30035"/>
<keyword evidence="4" id="KW-1185">Reference proteome</keyword>
<sequence length="153" mass="17776">MKIGFRLFLIVTAIFSFFLGMPKPAFETETALALSFTNGAADIFTSALIFVMLVSHVLLLFLVFMRQSLEYRYFLFYFPIVFWLMYMANTITDHLAQPDMFLSHIPYLLCYALTVFQYNSILKIDPDFALGPKPEIEDEPGLPRQQFDTREPM</sequence>
<feature type="transmembrane region" description="Helical" evidence="2">
    <location>
        <begin position="71"/>
        <end position="88"/>
    </location>
</feature>
<feature type="transmembrane region" description="Helical" evidence="2">
    <location>
        <begin position="100"/>
        <end position="118"/>
    </location>
</feature>
<proteinExistence type="predicted"/>
<keyword evidence="2" id="KW-0472">Membrane</keyword>
<evidence type="ECO:0000313" key="3">
    <source>
        <dbReference type="EMBL" id="OOQ59002.1"/>
    </source>
</evidence>